<dbReference type="Proteomes" id="UP000316500">
    <property type="component" value="Unassembled WGS sequence"/>
</dbReference>
<name>A0A558H0Y0_PAENT</name>
<dbReference type="Gene3D" id="3.40.50.2300">
    <property type="match status" value="2"/>
</dbReference>
<dbReference type="Pfam" id="PF00356">
    <property type="entry name" value="LacI"/>
    <property type="match status" value="1"/>
</dbReference>
<evidence type="ECO:0000256" key="2">
    <source>
        <dbReference type="ARBA" id="ARBA00023125"/>
    </source>
</evidence>
<dbReference type="InterPro" id="IPR000843">
    <property type="entry name" value="HTH_LacI"/>
</dbReference>
<dbReference type="SUPFAM" id="SSF53822">
    <property type="entry name" value="Periplasmic binding protein-like I"/>
    <property type="match status" value="1"/>
</dbReference>
<dbReference type="PRINTS" id="PR00036">
    <property type="entry name" value="HTHLACI"/>
</dbReference>
<evidence type="ECO:0000256" key="3">
    <source>
        <dbReference type="ARBA" id="ARBA00023163"/>
    </source>
</evidence>
<comment type="caution">
    <text evidence="5">The sequence shown here is derived from an EMBL/GenBank/DDBJ whole genome shotgun (WGS) entry which is preliminary data.</text>
</comment>
<protein>
    <submittedName>
        <fullName evidence="5">LacI family transcriptional regulator</fullName>
    </submittedName>
</protein>
<evidence type="ECO:0000313" key="6">
    <source>
        <dbReference type="Proteomes" id="UP000316500"/>
    </source>
</evidence>
<dbReference type="GO" id="GO:0003700">
    <property type="term" value="F:DNA-binding transcription factor activity"/>
    <property type="evidence" value="ECO:0007669"/>
    <property type="project" value="TreeGrafter"/>
</dbReference>
<dbReference type="InterPro" id="IPR046335">
    <property type="entry name" value="LacI/GalR-like_sensor"/>
</dbReference>
<dbReference type="OrthoDB" id="2854648at2"/>
<reference evidence="5 6" key="1">
    <citation type="submission" date="2019-07" db="EMBL/GenBank/DDBJ databases">
        <title>Diversity of Bacteria from Kongsfjorden, Arctic.</title>
        <authorList>
            <person name="Yu Y."/>
        </authorList>
    </citation>
    <scope>NUCLEOTIDE SEQUENCE [LARGE SCALE GENOMIC DNA]</scope>
    <source>
        <strain evidence="5 6">SM1928</strain>
    </source>
</reference>
<accession>A0A558H0Y0</accession>
<evidence type="ECO:0000256" key="1">
    <source>
        <dbReference type="ARBA" id="ARBA00023015"/>
    </source>
</evidence>
<gene>
    <name evidence="5" type="ORF">FQP90_11215</name>
</gene>
<evidence type="ECO:0000313" key="5">
    <source>
        <dbReference type="EMBL" id="TVU62790.1"/>
    </source>
</evidence>
<dbReference type="Gene3D" id="1.10.260.40">
    <property type="entry name" value="lambda repressor-like DNA-binding domains"/>
    <property type="match status" value="1"/>
</dbReference>
<dbReference type="GO" id="GO:0000976">
    <property type="term" value="F:transcription cis-regulatory region binding"/>
    <property type="evidence" value="ECO:0007669"/>
    <property type="project" value="TreeGrafter"/>
</dbReference>
<dbReference type="PROSITE" id="PS50932">
    <property type="entry name" value="HTH_LACI_2"/>
    <property type="match status" value="1"/>
</dbReference>
<keyword evidence="1" id="KW-0805">Transcription regulation</keyword>
<proteinExistence type="predicted"/>
<dbReference type="CDD" id="cd01392">
    <property type="entry name" value="HTH_LacI"/>
    <property type="match status" value="1"/>
</dbReference>
<dbReference type="RefSeq" id="WP_144650189.1">
    <property type="nucleotide sequence ID" value="NZ_VNFK01000007.1"/>
</dbReference>
<dbReference type="PANTHER" id="PTHR30146:SF109">
    <property type="entry name" value="HTH-TYPE TRANSCRIPTIONAL REGULATOR GALS"/>
    <property type="match status" value="1"/>
</dbReference>
<dbReference type="PROSITE" id="PS00356">
    <property type="entry name" value="HTH_LACI_1"/>
    <property type="match status" value="1"/>
</dbReference>
<dbReference type="SUPFAM" id="SSF47413">
    <property type="entry name" value="lambda repressor-like DNA-binding domains"/>
    <property type="match status" value="1"/>
</dbReference>
<keyword evidence="2" id="KW-0238">DNA-binding</keyword>
<keyword evidence="3" id="KW-0804">Transcription</keyword>
<dbReference type="InterPro" id="IPR010982">
    <property type="entry name" value="Lambda_DNA-bd_dom_sf"/>
</dbReference>
<dbReference type="EMBL" id="VNFK01000007">
    <property type="protein sequence ID" value="TVU62790.1"/>
    <property type="molecule type" value="Genomic_DNA"/>
</dbReference>
<dbReference type="Pfam" id="PF13377">
    <property type="entry name" value="Peripla_BP_3"/>
    <property type="match status" value="1"/>
</dbReference>
<dbReference type="PANTHER" id="PTHR30146">
    <property type="entry name" value="LACI-RELATED TRANSCRIPTIONAL REPRESSOR"/>
    <property type="match status" value="1"/>
</dbReference>
<evidence type="ECO:0000259" key="4">
    <source>
        <dbReference type="PROSITE" id="PS50932"/>
    </source>
</evidence>
<dbReference type="AlphaFoldDB" id="A0A558H0Y0"/>
<feature type="domain" description="HTH lacI-type" evidence="4">
    <location>
        <begin position="3"/>
        <end position="57"/>
    </location>
</feature>
<dbReference type="SMART" id="SM00354">
    <property type="entry name" value="HTH_LACI"/>
    <property type="match status" value="1"/>
</dbReference>
<dbReference type="InterPro" id="IPR028082">
    <property type="entry name" value="Peripla_BP_I"/>
</dbReference>
<organism evidence="5 6">
    <name type="scientific">Paenarthrobacter nitroguajacolicus</name>
    <name type="common">Arthrobacter nitroguajacolicus</name>
    <dbReference type="NCBI Taxonomy" id="211146"/>
    <lineage>
        <taxon>Bacteria</taxon>
        <taxon>Bacillati</taxon>
        <taxon>Actinomycetota</taxon>
        <taxon>Actinomycetes</taxon>
        <taxon>Micrococcales</taxon>
        <taxon>Micrococcaceae</taxon>
        <taxon>Paenarthrobacter</taxon>
    </lineage>
</organism>
<sequence>MRATVKDVARRAGVSPKTVSNVMNGIVPVSGPTRLRVEQAMAELDYVPNLSARGLRNGRSGVIGLALPDLATPFSAEIAHHIVEVAHEQGWSVQIEETGSDPQREHELMTRARSNLIDGLILNPVVLKESAVQVGVALPPVVLLGEVTQQLADRVFVDSFAAARDMTLALAKPGRRRIAALGVNRGRQSATAIQRTGGYEAALQQLGIPLDGSLLISCDSWTPASAAESLREYLEGHPLPEALFCFTDSMAMGALNTLWKRGVRVPDDIAVAGFDDVVDGRYAVPSLTTVSFDKRAIATEALRLLTERMADRSHGQRIVEIDYSIEERDSSRS</sequence>
<dbReference type="CDD" id="cd06267">
    <property type="entry name" value="PBP1_LacI_sugar_binding-like"/>
    <property type="match status" value="1"/>
</dbReference>